<dbReference type="EMBL" id="JAHDYR010000025">
    <property type="protein sequence ID" value="KAG9393377.1"/>
    <property type="molecule type" value="Genomic_DNA"/>
</dbReference>
<dbReference type="InterPro" id="IPR000009">
    <property type="entry name" value="PP2A_PR55"/>
</dbReference>
<evidence type="ECO:0000256" key="3">
    <source>
        <dbReference type="ARBA" id="ARBA00022737"/>
    </source>
</evidence>
<evidence type="ECO:0000256" key="4">
    <source>
        <dbReference type="RuleBase" id="RU331113"/>
    </source>
</evidence>
<protein>
    <recommendedName>
        <fullName evidence="4">Serine/threonine-protein phosphatase 2A 55 kDa regulatory subunit B</fullName>
    </recommendedName>
</protein>
<reference evidence="5" key="1">
    <citation type="submission" date="2021-05" db="EMBL/GenBank/DDBJ databases">
        <title>A free-living protist that lacks canonical eukaryotic 1 DNA replication and segregation systems.</title>
        <authorList>
            <person name="Salas-Leiva D.E."/>
            <person name="Tromer E.C."/>
            <person name="Curtis B.A."/>
            <person name="Jerlstrom-Hultqvist J."/>
            <person name="Kolisko M."/>
            <person name="Yi Z."/>
            <person name="Salas-Leiva J.S."/>
            <person name="Gallot-Lavallee L."/>
            <person name="Kops G.J.P.L."/>
            <person name="Archibald J.M."/>
            <person name="Simpson A.G.B."/>
            <person name="Roger A.J."/>
        </authorList>
    </citation>
    <scope>NUCLEOTIDE SEQUENCE</scope>
    <source>
        <strain evidence="5">BICM</strain>
    </source>
</reference>
<dbReference type="PRINTS" id="PR00600">
    <property type="entry name" value="PP2APR55"/>
</dbReference>
<dbReference type="Proteomes" id="UP000717585">
    <property type="component" value="Unassembled WGS sequence"/>
</dbReference>
<dbReference type="PANTHER" id="PTHR11871">
    <property type="entry name" value="PROTEIN PHOSPHATASE PP2A REGULATORY SUBUNIT B"/>
    <property type="match status" value="1"/>
</dbReference>
<dbReference type="Gene3D" id="2.130.10.10">
    <property type="entry name" value="YVTN repeat-like/Quinoprotein amine dehydrogenase"/>
    <property type="match status" value="3"/>
</dbReference>
<dbReference type="InterPro" id="IPR036322">
    <property type="entry name" value="WD40_repeat_dom_sf"/>
</dbReference>
<accession>A0A8J6B5N4</accession>
<dbReference type="OrthoDB" id="6274823at2759"/>
<dbReference type="GO" id="GO:0000159">
    <property type="term" value="C:protein phosphatase type 2A complex"/>
    <property type="evidence" value="ECO:0007669"/>
    <property type="project" value="UniProtKB-UniRule"/>
</dbReference>
<dbReference type="Pfam" id="PF00400">
    <property type="entry name" value="WD40"/>
    <property type="match status" value="2"/>
</dbReference>
<comment type="caution">
    <text evidence="5">The sequence shown here is derived from an EMBL/GenBank/DDBJ whole genome shotgun (WGS) entry which is preliminary data.</text>
</comment>
<dbReference type="GO" id="GO:0019888">
    <property type="term" value="F:protein phosphatase regulator activity"/>
    <property type="evidence" value="ECO:0007669"/>
    <property type="project" value="InterPro"/>
</dbReference>
<dbReference type="SMART" id="SM00320">
    <property type="entry name" value="WD40"/>
    <property type="match status" value="5"/>
</dbReference>
<dbReference type="InterPro" id="IPR001680">
    <property type="entry name" value="WD40_rpt"/>
</dbReference>
<keyword evidence="3 4" id="KW-0677">Repeat</keyword>
<organism evidence="5 6">
    <name type="scientific">Carpediemonas membranifera</name>
    <dbReference type="NCBI Taxonomy" id="201153"/>
    <lineage>
        <taxon>Eukaryota</taxon>
        <taxon>Metamonada</taxon>
        <taxon>Carpediemonas-like organisms</taxon>
        <taxon>Carpediemonas</taxon>
    </lineage>
</organism>
<dbReference type="SUPFAM" id="SSF50978">
    <property type="entry name" value="WD40 repeat-like"/>
    <property type="match status" value="1"/>
</dbReference>
<evidence type="ECO:0000256" key="1">
    <source>
        <dbReference type="ARBA" id="ARBA00008259"/>
    </source>
</evidence>
<keyword evidence="6" id="KW-1185">Reference proteome</keyword>
<evidence type="ECO:0000256" key="2">
    <source>
        <dbReference type="ARBA" id="ARBA00022574"/>
    </source>
</evidence>
<evidence type="ECO:0000313" key="5">
    <source>
        <dbReference type="EMBL" id="KAG9393377.1"/>
    </source>
</evidence>
<sequence length="433" mass="48732">MDETSWKFCQVFGDVAQIEDTKEEDIISSIEFSTEGDFLAAGDRAGRVVLFKRAKAVESSRRVVQYRFYTEFQSHEPEFDYLRSLEIDEKINQIRWCHPQPGAQFLLTTNDKTVKLWKIYERKPKQVATMSTSRAAGPHAVQIPHMISSKSVISATPKRVFNNAHAYHINSLSLSSDGVTFLSADDLRINMWGTERPETAFNVIDIRPPNLDNLVEVITAAECHPGEAATFAYGTSKGVIRLCDLRASALCDFGSKSFNESTAGQPPKSFYQEIASSISDLHFSKDGKYMFARDFLTLKVWDVAMESRPLHTIPIHDSLKPHLPQLFEQDVIFDKFECAVSPSGSHVLTGSYNNNFHIYDRMGRGGICIEASRERATRKRGTKTPRTVKGRTRAQGLIGNVDTDRKVLHLGWHPTEQIIAVATLTNLFIYAGF</sequence>
<dbReference type="InterPro" id="IPR015943">
    <property type="entry name" value="WD40/YVTN_repeat-like_dom_sf"/>
</dbReference>
<keyword evidence="2 4" id="KW-0853">WD repeat</keyword>
<comment type="similarity">
    <text evidence="1 4">Belongs to the phosphatase 2A regulatory subunit B family.</text>
</comment>
<proteinExistence type="inferred from homology"/>
<name>A0A8J6B5N4_9EUKA</name>
<gene>
    <name evidence="5" type="ORF">J8273_3513</name>
</gene>
<dbReference type="AlphaFoldDB" id="A0A8J6B5N4"/>
<evidence type="ECO:0000313" key="6">
    <source>
        <dbReference type="Proteomes" id="UP000717585"/>
    </source>
</evidence>
<dbReference type="PIRSF" id="PIRSF037309">
    <property type="entry name" value="PP2A_PR55"/>
    <property type="match status" value="1"/>
</dbReference>